<dbReference type="OrthoDB" id="5242510at2"/>
<evidence type="ECO:0000313" key="1">
    <source>
        <dbReference type="EMBL" id="QBK32424.1"/>
    </source>
</evidence>
<accession>A0A4P6V6R6</accession>
<sequence>MHAGGTFARPGYAEAFAIGLKPLDDPARWLAPDDRLTANLAEKDALIASRPADVFAARADTVDAQAEALALLAGHLPAAFPQTYRRTAHTIGIGERSVPVAPDADPAPLLTASRLVADDLVLMRKHDDGWRLVAASLCFPSYWRLAEKFDRPLASIHAPVPGFSAGTRKAVLIERMFDNLRPGVIVARSNWSLHDNGGLFRPQPHPHDLLPAEASIDDLAAMFLRCEDQTLCKLPESGDILFTIRVATDPLAGIFDHAGLAASLATRLRALDRPGQDYKGIRAGRDALADWLERGAARNH</sequence>
<proteinExistence type="predicted"/>
<evidence type="ECO:0000313" key="2">
    <source>
        <dbReference type="Proteomes" id="UP000293719"/>
    </source>
</evidence>
<dbReference type="Pfam" id="PF11927">
    <property type="entry name" value="HODM_asu-like"/>
    <property type="match status" value="1"/>
</dbReference>
<dbReference type="KEGG" id="rpod:E0E05_14705"/>
<dbReference type="Proteomes" id="UP000293719">
    <property type="component" value="Chromosome"/>
</dbReference>
<keyword evidence="2" id="KW-1185">Reference proteome</keyword>
<name>A0A4P6V6R6_9HYPH</name>
<reference evidence="1 2" key="1">
    <citation type="journal article" date="2017" name="Int. J. Syst. Evol. Microbiol.">
        <title>Roseitalea porphyridii gen. nov., sp. nov., isolated from a red alga, and reclassification of Hoeflea suaedae Chung et al. 2013 as Pseudohoeflea suaedae gen. nov., comb. nov.</title>
        <authorList>
            <person name="Hyeon J.W."/>
            <person name="Jeong S.E."/>
            <person name="Baek K."/>
            <person name="Jeon C.O."/>
        </authorList>
    </citation>
    <scope>NUCLEOTIDE SEQUENCE [LARGE SCALE GENOMIC DNA]</scope>
    <source>
        <strain evidence="1 2">MA7-20</strain>
    </source>
</reference>
<dbReference type="AlphaFoldDB" id="A0A4P6V6R6"/>
<dbReference type="EMBL" id="CP036532">
    <property type="protein sequence ID" value="QBK32424.1"/>
    <property type="molecule type" value="Genomic_DNA"/>
</dbReference>
<protein>
    <submittedName>
        <fullName evidence="1">DUF3445 domain-containing protein</fullName>
    </submittedName>
</protein>
<dbReference type="InterPro" id="IPR021848">
    <property type="entry name" value="HODM_asu-like"/>
</dbReference>
<gene>
    <name evidence="1" type="ORF">E0E05_14705</name>
</gene>
<organism evidence="1 2">
    <name type="scientific">Roseitalea porphyridii</name>
    <dbReference type="NCBI Taxonomy" id="1852022"/>
    <lineage>
        <taxon>Bacteria</taxon>
        <taxon>Pseudomonadati</taxon>
        <taxon>Pseudomonadota</taxon>
        <taxon>Alphaproteobacteria</taxon>
        <taxon>Hyphomicrobiales</taxon>
        <taxon>Ahrensiaceae</taxon>
        <taxon>Roseitalea</taxon>
    </lineage>
</organism>